<dbReference type="SMART" id="SM00422">
    <property type="entry name" value="HTH_MERR"/>
    <property type="match status" value="1"/>
</dbReference>
<dbReference type="Proteomes" id="UP000199645">
    <property type="component" value="Unassembled WGS sequence"/>
</dbReference>
<dbReference type="GO" id="GO:0003700">
    <property type="term" value="F:DNA-binding transcription factor activity"/>
    <property type="evidence" value="ECO:0007669"/>
    <property type="project" value="InterPro"/>
</dbReference>
<sequence>MRIGDAAAAAGTTPRALRFYEANGLLPPPQRTVTGQRVYGPRDVTRLRVIRQLLGLGLTVADLRDCADRLHLLESDRSPGYGKPAPCAKPAGVASRRIATLNAEIARLTRLRDRLAARTR</sequence>
<dbReference type="Pfam" id="PF13411">
    <property type="entry name" value="MerR_1"/>
    <property type="match status" value="1"/>
</dbReference>
<evidence type="ECO:0000313" key="3">
    <source>
        <dbReference type="EMBL" id="SFF77000.1"/>
    </source>
</evidence>
<dbReference type="RefSeq" id="WP_093621326.1">
    <property type="nucleotide sequence ID" value="NZ_BOMT01000073.1"/>
</dbReference>
<evidence type="ECO:0000259" key="2">
    <source>
        <dbReference type="PROSITE" id="PS50937"/>
    </source>
</evidence>
<evidence type="ECO:0000313" key="4">
    <source>
        <dbReference type="Proteomes" id="UP000199645"/>
    </source>
</evidence>
<dbReference type="PRINTS" id="PR00040">
    <property type="entry name" value="HTHMERR"/>
</dbReference>
<dbReference type="InterPro" id="IPR000551">
    <property type="entry name" value="MerR-type_HTH_dom"/>
</dbReference>
<organism evidence="3 4">
    <name type="scientific">Actinoplanes philippinensis</name>
    <dbReference type="NCBI Taxonomy" id="35752"/>
    <lineage>
        <taxon>Bacteria</taxon>
        <taxon>Bacillati</taxon>
        <taxon>Actinomycetota</taxon>
        <taxon>Actinomycetes</taxon>
        <taxon>Micromonosporales</taxon>
        <taxon>Micromonosporaceae</taxon>
        <taxon>Actinoplanes</taxon>
    </lineage>
</organism>
<dbReference type="InterPro" id="IPR047057">
    <property type="entry name" value="MerR_fam"/>
</dbReference>
<dbReference type="EMBL" id="FONV01000021">
    <property type="protein sequence ID" value="SFF77000.1"/>
    <property type="molecule type" value="Genomic_DNA"/>
</dbReference>
<protein>
    <submittedName>
        <fullName evidence="3">DNA-binding transcriptional regulator, MerR family</fullName>
    </submittedName>
</protein>
<dbReference type="PANTHER" id="PTHR30204">
    <property type="entry name" value="REDOX-CYCLING DRUG-SENSING TRANSCRIPTIONAL ACTIVATOR SOXR"/>
    <property type="match status" value="1"/>
</dbReference>
<dbReference type="PANTHER" id="PTHR30204:SF93">
    <property type="entry name" value="HTH MERR-TYPE DOMAIN-CONTAINING PROTEIN"/>
    <property type="match status" value="1"/>
</dbReference>
<dbReference type="SUPFAM" id="SSF46955">
    <property type="entry name" value="Putative DNA-binding domain"/>
    <property type="match status" value="1"/>
</dbReference>
<name>A0A1I2LEU6_9ACTN</name>
<dbReference type="InterPro" id="IPR009061">
    <property type="entry name" value="DNA-bd_dom_put_sf"/>
</dbReference>
<reference evidence="3 4" key="1">
    <citation type="submission" date="2016-10" db="EMBL/GenBank/DDBJ databases">
        <authorList>
            <person name="de Groot N.N."/>
        </authorList>
    </citation>
    <scope>NUCLEOTIDE SEQUENCE [LARGE SCALE GENOMIC DNA]</scope>
    <source>
        <strain evidence="3 4">DSM 43019</strain>
    </source>
</reference>
<dbReference type="OrthoDB" id="3824912at2"/>
<dbReference type="GO" id="GO:0003677">
    <property type="term" value="F:DNA binding"/>
    <property type="evidence" value="ECO:0007669"/>
    <property type="project" value="UniProtKB-KW"/>
</dbReference>
<accession>A0A1I2LEU6</accession>
<dbReference type="STRING" id="35752.SAMN05421541_12156"/>
<feature type="domain" description="HTH merR-type" evidence="2">
    <location>
        <begin position="1"/>
        <end position="69"/>
    </location>
</feature>
<keyword evidence="1 3" id="KW-0238">DNA-binding</keyword>
<dbReference type="AlphaFoldDB" id="A0A1I2LEU6"/>
<gene>
    <name evidence="3" type="ORF">SAMN05421541_12156</name>
</gene>
<proteinExistence type="predicted"/>
<dbReference type="PROSITE" id="PS50937">
    <property type="entry name" value="HTH_MERR_2"/>
    <property type="match status" value="1"/>
</dbReference>
<evidence type="ECO:0000256" key="1">
    <source>
        <dbReference type="ARBA" id="ARBA00023125"/>
    </source>
</evidence>
<dbReference type="Gene3D" id="1.10.1660.10">
    <property type="match status" value="1"/>
</dbReference>
<keyword evidence="4" id="KW-1185">Reference proteome</keyword>